<evidence type="ECO:0000313" key="3">
    <source>
        <dbReference type="Proteomes" id="UP000053424"/>
    </source>
</evidence>
<name>A0A0C2Y803_HEBCY</name>
<feature type="compositionally biased region" description="Pro residues" evidence="1">
    <location>
        <begin position="34"/>
        <end position="46"/>
    </location>
</feature>
<dbReference type="HOGENOM" id="CLU_2055233_0_0_1"/>
<sequence>MFAKIVSELMQEIFFSPNGFYSRLDNLLTLQVPAQPPPVPNVPPRPALGFGQSSASFDSMKEVDDPEQPDEDDGLTPSEFPLLAQQARDPGLKPRERSNAAAMLIGGLRGFASPPTIERL</sequence>
<reference evidence="2 3" key="1">
    <citation type="submission" date="2014-04" db="EMBL/GenBank/DDBJ databases">
        <authorList>
            <consortium name="DOE Joint Genome Institute"/>
            <person name="Kuo A."/>
            <person name="Gay G."/>
            <person name="Dore J."/>
            <person name="Kohler A."/>
            <person name="Nagy L.G."/>
            <person name="Floudas D."/>
            <person name="Copeland A."/>
            <person name="Barry K.W."/>
            <person name="Cichocki N."/>
            <person name="Veneault-Fourrey C."/>
            <person name="LaButti K."/>
            <person name="Lindquist E.A."/>
            <person name="Lipzen A."/>
            <person name="Lundell T."/>
            <person name="Morin E."/>
            <person name="Murat C."/>
            <person name="Sun H."/>
            <person name="Tunlid A."/>
            <person name="Henrissat B."/>
            <person name="Grigoriev I.V."/>
            <person name="Hibbett D.S."/>
            <person name="Martin F."/>
            <person name="Nordberg H.P."/>
            <person name="Cantor M.N."/>
            <person name="Hua S.X."/>
        </authorList>
    </citation>
    <scope>NUCLEOTIDE SEQUENCE [LARGE SCALE GENOMIC DNA]</scope>
    <source>
        <strain evidence="3">h7</strain>
    </source>
</reference>
<dbReference type="Proteomes" id="UP000053424">
    <property type="component" value="Unassembled WGS sequence"/>
</dbReference>
<organism evidence="2 3">
    <name type="scientific">Hebeloma cylindrosporum</name>
    <dbReference type="NCBI Taxonomy" id="76867"/>
    <lineage>
        <taxon>Eukaryota</taxon>
        <taxon>Fungi</taxon>
        <taxon>Dikarya</taxon>
        <taxon>Basidiomycota</taxon>
        <taxon>Agaricomycotina</taxon>
        <taxon>Agaricomycetes</taxon>
        <taxon>Agaricomycetidae</taxon>
        <taxon>Agaricales</taxon>
        <taxon>Agaricineae</taxon>
        <taxon>Hymenogastraceae</taxon>
        <taxon>Hebeloma</taxon>
    </lineage>
</organism>
<feature type="non-terminal residue" evidence="2">
    <location>
        <position position="1"/>
    </location>
</feature>
<dbReference type="AlphaFoldDB" id="A0A0C2Y803"/>
<feature type="region of interest" description="Disordered" evidence="1">
    <location>
        <begin position="34"/>
        <end position="95"/>
    </location>
</feature>
<proteinExistence type="predicted"/>
<keyword evidence="3" id="KW-1185">Reference proteome</keyword>
<reference evidence="3" key="2">
    <citation type="submission" date="2015-01" db="EMBL/GenBank/DDBJ databases">
        <title>Evolutionary Origins and Diversification of the Mycorrhizal Mutualists.</title>
        <authorList>
            <consortium name="DOE Joint Genome Institute"/>
            <consortium name="Mycorrhizal Genomics Consortium"/>
            <person name="Kohler A."/>
            <person name="Kuo A."/>
            <person name="Nagy L.G."/>
            <person name="Floudas D."/>
            <person name="Copeland A."/>
            <person name="Barry K.W."/>
            <person name="Cichocki N."/>
            <person name="Veneault-Fourrey C."/>
            <person name="LaButti K."/>
            <person name="Lindquist E.A."/>
            <person name="Lipzen A."/>
            <person name="Lundell T."/>
            <person name="Morin E."/>
            <person name="Murat C."/>
            <person name="Riley R."/>
            <person name="Ohm R."/>
            <person name="Sun H."/>
            <person name="Tunlid A."/>
            <person name="Henrissat B."/>
            <person name="Grigoriev I.V."/>
            <person name="Hibbett D.S."/>
            <person name="Martin F."/>
        </authorList>
    </citation>
    <scope>NUCLEOTIDE SEQUENCE [LARGE SCALE GENOMIC DNA]</scope>
    <source>
        <strain evidence="3">h7</strain>
    </source>
</reference>
<protein>
    <submittedName>
        <fullName evidence="2">Uncharacterized protein</fullName>
    </submittedName>
</protein>
<dbReference type="EMBL" id="KN831799">
    <property type="protein sequence ID" value="KIM37122.1"/>
    <property type="molecule type" value="Genomic_DNA"/>
</dbReference>
<evidence type="ECO:0000256" key="1">
    <source>
        <dbReference type="SAM" id="MobiDB-lite"/>
    </source>
</evidence>
<gene>
    <name evidence="2" type="ORF">M413DRAFT_448648</name>
</gene>
<accession>A0A0C2Y803</accession>
<evidence type="ECO:0000313" key="2">
    <source>
        <dbReference type="EMBL" id="KIM37122.1"/>
    </source>
</evidence>
<feature type="compositionally biased region" description="Acidic residues" evidence="1">
    <location>
        <begin position="64"/>
        <end position="74"/>
    </location>
</feature>